<dbReference type="EMBL" id="BMAV01011828">
    <property type="protein sequence ID" value="GFY57974.1"/>
    <property type="molecule type" value="Genomic_DNA"/>
</dbReference>
<reference evidence="1" key="1">
    <citation type="submission" date="2020-08" db="EMBL/GenBank/DDBJ databases">
        <title>Multicomponent nature underlies the extraordinary mechanical properties of spider dragline silk.</title>
        <authorList>
            <person name="Kono N."/>
            <person name="Nakamura H."/>
            <person name="Mori M."/>
            <person name="Yoshida Y."/>
            <person name="Ohtoshi R."/>
            <person name="Malay A.D."/>
            <person name="Moran D.A.P."/>
            <person name="Tomita M."/>
            <person name="Numata K."/>
            <person name="Arakawa K."/>
        </authorList>
    </citation>
    <scope>NUCLEOTIDE SEQUENCE</scope>
</reference>
<organism evidence="1 2">
    <name type="scientific">Trichonephila inaurata madagascariensis</name>
    <dbReference type="NCBI Taxonomy" id="2747483"/>
    <lineage>
        <taxon>Eukaryota</taxon>
        <taxon>Metazoa</taxon>
        <taxon>Ecdysozoa</taxon>
        <taxon>Arthropoda</taxon>
        <taxon>Chelicerata</taxon>
        <taxon>Arachnida</taxon>
        <taxon>Araneae</taxon>
        <taxon>Araneomorphae</taxon>
        <taxon>Entelegynae</taxon>
        <taxon>Araneoidea</taxon>
        <taxon>Nephilidae</taxon>
        <taxon>Trichonephila</taxon>
        <taxon>Trichonephila inaurata</taxon>
    </lineage>
</organism>
<evidence type="ECO:0000313" key="2">
    <source>
        <dbReference type="Proteomes" id="UP000886998"/>
    </source>
</evidence>
<protein>
    <submittedName>
        <fullName evidence="1">Uncharacterized protein</fullName>
    </submittedName>
</protein>
<comment type="caution">
    <text evidence="1">The sequence shown here is derived from an EMBL/GenBank/DDBJ whole genome shotgun (WGS) entry which is preliminary data.</text>
</comment>
<gene>
    <name evidence="1" type="ORF">TNIN_334381</name>
</gene>
<name>A0A8X6XSR9_9ARAC</name>
<keyword evidence="2" id="KW-1185">Reference proteome</keyword>
<accession>A0A8X6XSR9</accession>
<dbReference type="AlphaFoldDB" id="A0A8X6XSR9"/>
<proteinExistence type="predicted"/>
<sequence>MIPIIGRSIRKANLSKRANLSIIPSKSHCITELDVRHKPASQILQLGTNIFMVMYEFELKDRTLKQMLECLMSVGRFLSKISNKSCSDCGNNFIAICKELQKWFPNEINNYLVNEFTQIFNPPPFQHLDCI</sequence>
<evidence type="ECO:0000313" key="1">
    <source>
        <dbReference type="EMBL" id="GFY57974.1"/>
    </source>
</evidence>
<dbReference type="Proteomes" id="UP000886998">
    <property type="component" value="Unassembled WGS sequence"/>
</dbReference>